<protein>
    <submittedName>
        <fullName evidence="1">Uncharacterized protein</fullName>
    </submittedName>
</protein>
<organism evidence="1 2">
    <name type="scientific">Hohenbuehelia grisea</name>
    <dbReference type="NCBI Taxonomy" id="104357"/>
    <lineage>
        <taxon>Eukaryota</taxon>
        <taxon>Fungi</taxon>
        <taxon>Dikarya</taxon>
        <taxon>Basidiomycota</taxon>
        <taxon>Agaricomycotina</taxon>
        <taxon>Agaricomycetes</taxon>
        <taxon>Agaricomycetidae</taxon>
        <taxon>Agaricales</taxon>
        <taxon>Pleurotineae</taxon>
        <taxon>Pleurotaceae</taxon>
        <taxon>Hohenbuehelia</taxon>
    </lineage>
</organism>
<proteinExistence type="predicted"/>
<evidence type="ECO:0000313" key="1">
    <source>
        <dbReference type="EMBL" id="KAL0948600.1"/>
    </source>
</evidence>
<dbReference type="EMBL" id="JASNQZ010000014">
    <property type="protein sequence ID" value="KAL0948600.1"/>
    <property type="molecule type" value="Genomic_DNA"/>
</dbReference>
<reference evidence="2" key="1">
    <citation type="submission" date="2024-06" db="EMBL/GenBank/DDBJ databases">
        <title>Multi-omics analyses provide insights into the biosynthesis of the anticancer antibiotic pleurotin in Hohenbuehelia grisea.</title>
        <authorList>
            <person name="Weaver J.A."/>
            <person name="Alberti F."/>
        </authorList>
    </citation>
    <scope>NUCLEOTIDE SEQUENCE [LARGE SCALE GENOMIC DNA]</scope>
    <source>
        <strain evidence="2">T-177</strain>
    </source>
</reference>
<keyword evidence="2" id="KW-1185">Reference proteome</keyword>
<gene>
    <name evidence="1" type="ORF">HGRIS_011158</name>
</gene>
<name>A0ABR3IZH3_9AGAR</name>
<accession>A0ABR3IZH3</accession>
<comment type="caution">
    <text evidence="1">The sequence shown here is derived from an EMBL/GenBank/DDBJ whole genome shotgun (WGS) entry which is preliminary data.</text>
</comment>
<dbReference type="Proteomes" id="UP001556367">
    <property type="component" value="Unassembled WGS sequence"/>
</dbReference>
<evidence type="ECO:0000313" key="2">
    <source>
        <dbReference type="Proteomes" id="UP001556367"/>
    </source>
</evidence>
<sequence>MGNQMIWPRETYLDLHILVLRLRCHMATLLRSPKSGGSWSRNELFAFNIVVKPVDIVTFFGSEQLPPPSISNNILINEIPSGQLTKDETNFFKYLALANSDNEESAVDDFATHLLRLMDYDAGGWLLRTKKEMGFYMGGQMVDAKADICIMNGQYNILVAQDNKHFGTFENPEPQVIAECIAAFAYNQTVRQRTPGTAQLKSETISAITMVGTTVTFYRVNVTQSLFDSLVTLSYPSEETVVMRYMPPVPEPQR</sequence>